<evidence type="ECO:0000313" key="2">
    <source>
        <dbReference type="EMBL" id="SFQ17426.1"/>
    </source>
</evidence>
<feature type="compositionally biased region" description="Basic and acidic residues" evidence="1">
    <location>
        <begin position="64"/>
        <end position="89"/>
    </location>
</feature>
<reference evidence="3" key="1">
    <citation type="submission" date="2016-10" db="EMBL/GenBank/DDBJ databases">
        <authorList>
            <person name="Varghese N."/>
            <person name="Submissions S."/>
        </authorList>
    </citation>
    <scope>NUCLEOTIDE SEQUENCE [LARGE SCALE GENOMIC DNA]</scope>
    <source>
        <strain evidence="3">DSM 11706</strain>
    </source>
</reference>
<organism evidence="2 3">
    <name type="scientific">Psychrobacillus psychrotolerans</name>
    <dbReference type="NCBI Taxonomy" id="126156"/>
    <lineage>
        <taxon>Bacteria</taxon>
        <taxon>Bacillati</taxon>
        <taxon>Bacillota</taxon>
        <taxon>Bacilli</taxon>
        <taxon>Bacillales</taxon>
        <taxon>Bacillaceae</taxon>
        <taxon>Psychrobacillus</taxon>
    </lineage>
</organism>
<dbReference type="AlphaFoldDB" id="A0A1I5WDL7"/>
<feature type="compositionally biased region" description="Basic and acidic residues" evidence="1">
    <location>
        <begin position="42"/>
        <end position="51"/>
    </location>
</feature>
<feature type="region of interest" description="Disordered" evidence="1">
    <location>
        <begin position="32"/>
        <end position="100"/>
    </location>
</feature>
<dbReference type="OrthoDB" id="2476294at2"/>
<dbReference type="RefSeq" id="WP_093535103.1">
    <property type="nucleotide sequence ID" value="NZ_FOXU01000001.1"/>
</dbReference>
<dbReference type="EMBL" id="FOXU01000001">
    <property type="protein sequence ID" value="SFQ17426.1"/>
    <property type="molecule type" value="Genomic_DNA"/>
</dbReference>
<accession>A0A1I5WDL7</accession>
<dbReference type="Proteomes" id="UP000198734">
    <property type="component" value="Unassembled WGS sequence"/>
</dbReference>
<keyword evidence="3" id="KW-1185">Reference proteome</keyword>
<gene>
    <name evidence="2" type="ORF">SAMN05421670_1204</name>
</gene>
<proteinExistence type="predicted"/>
<evidence type="ECO:0008006" key="4">
    <source>
        <dbReference type="Google" id="ProtNLM"/>
    </source>
</evidence>
<name>A0A1I5WDL7_9BACI</name>
<sequence>MSLKLAELQIAIPKTFDAGKIADQIQQQGAISQSNAQAASEKQLEKNRETVIKSSETSETSSQDEEKERMEHERQNREKKERELKETKHPFKGNFVDFSG</sequence>
<evidence type="ECO:0000256" key="1">
    <source>
        <dbReference type="SAM" id="MobiDB-lite"/>
    </source>
</evidence>
<dbReference type="STRING" id="126156.SAMN05421670_1204"/>
<protein>
    <recommendedName>
        <fullName evidence="4">RNA polymerase subunit sigma</fullName>
    </recommendedName>
</protein>
<evidence type="ECO:0000313" key="3">
    <source>
        <dbReference type="Proteomes" id="UP000198734"/>
    </source>
</evidence>